<reference evidence="2" key="2">
    <citation type="submission" date="2020-09" db="EMBL/GenBank/DDBJ databases">
        <authorList>
            <person name="Sun Q."/>
            <person name="Zhou Y."/>
        </authorList>
    </citation>
    <scope>NUCLEOTIDE SEQUENCE</scope>
    <source>
        <strain evidence="2">CGMCC 1.7086</strain>
    </source>
</reference>
<sequence>MRLTGEEVNKQQVYVLVLLDTVASIGLRNLIGIEVEISKG</sequence>
<evidence type="ECO:0000313" key="2">
    <source>
        <dbReference type="EMBL" id="GGO71135.1"/>
    </source>
</evidence>
<evidence type="ECO:0000256" key="1">
    <source>
        <dbReference type="SAM" id="Phobius"/>
    </source>
</evidence>
<comment type="caution">
    <text evidence="2">The sequence shown here is derived from an EMBL/GenBank/DDBJ whole genome shotgun (WGS) entry which is preliminary data.</text>
</comment>
<reference evidence="2" key="1">
    <citation type="journal article" date="2014" name="Int. J. Syst. Evol. Microbiol.">
        <title>Complete genome sequence of Corynebacterium casei LMG S-19264T (=DSM 44701T), isolated from a smear-ripened cheese.</title>
        <authorList>
            <consortium name="US DOE Joint Genome Institute (JGI-PGF)"/>
            <person name="Walter F."/>
            <person name="Albersmeier A."/>
            <person name="Kalinowski J."/>
            <person name="Ruckert C."/>
        </authorList>
    </citation>
    <scope>NUCLEOTIDE SEQUENCE</scope>
    <source>
        <strain evidence="2">CGMCC 1.7086</strain>
    </source>
</reference>
<gene>
    <name evidence="2" type="ORF">GCM10010982_26230</name>
</gene>
<dbReference type="EMBL" id="BMLS01000004">
    <property type="protein sequence ID" value="GGO71135.1"/>
    <property type="molecule type" value="Genomic_DNA"/>
</dbReference>
<dbReference type="Proteomes" id="UP000606935">
    <property type="component" value="Unassembled WGS sequence"/>
</dbReference>
<proteinExistence type="predicted"/>
<protein>
    <submittedName>
        <fullName evidence="2">Uncharacterized protein</fullName>
    </submittedName>
</protein>
<evidence type="ECO:0000313" key="3">
    <source>
        <dbReference type="Proteomes" id="UP000606935"/>
    </source>
</evidence>
<keyword evidence="1" id="KW-0472">Membrane</keyword>
<name>A0A917Z2F3_9ALTE</name>
<feature type="transmembrane region" description="Helical" evidence="1">
    <location>
        <begin position="12"/>
        <end position="31"/>
    </location>
</feature>
<keyword evidence="3" id="KW-1185">Reference proteome</keyword>
<keyword evidence="1" id="KW-0812">Transmembrane</keyword>
<organism evidence="2 3">
    <name type="scientific">Bowmanella pacifica</name>
    <dbReference type="NCBI Taxonomy" id="502051"/>
    <lineage>
        <taxon>Bacteria</taxon>
        <taxon>Pseudomonadati</taxon>
        <taxon>Pseudomonadota</taxon>
        <taxon>Gammaproteobacteria</taxon>
        <taxon>Alteromonadales</taxon>
        <taxon>Alteromonadaceae</taxon>
        <taxon>Bowmanella</taxon>
    </lineage>
</organism>
<keyword evidence="1" id="KW-1133">Transmembrane helix</keyword>
<accession>A0A917Z2F3</accession>
<dbReference type="AlphaFoldDB" id="A0A917Z2F3"/>